<protein>
    <submittedName>
        <fullName evidence="3">Amino acid ABC transporter substrate-binding protein, PAAT family</fullName>
    </submittedName>
</protein>
<dbReference type="AlphaFoldDB" id="M1P8H7"/>
<evidence type="ECO:0000313" key="4">
    <source>
        <dbReference type="Proteomes" id="UP000011721"/>
    </source>
</evidence>
<name>M1P8H7_DESSD</name>
<dbReference type="eggNOG" id="COG0834">
    <property type="taxonomic scope" value="Bacteria"/>
</dbReference>
<dbReference type="Gene3D" id="3.40.190.10">
    <property type="entry name" value="Periplasmic binding protein-like II"/>
    <property type="match status" value="2"/>
</dbReference>
<keyword evidence="1" id="KW-0732">Signal</keyword>
<evidence type="ECO:0000256" key="1">
    <source>
        <dbReference type="SAM" id="SignalP"/>
    </source>
</evidence>
<dbReference type="HOGENOM" id="CLU_064076_11_0_7"/>
<feature type="domain" description="Solute-binding protein family 3/N-terminal" evidence="2">
    <location>
        <begin position="25"/>
        <end position="242"/>
    </location>
</feature>
<dbReference type="EMBL" id="CP003985">
    <property type="protein sequence ID" value="AGF79788.1"/>
    <property type="molecule type" value="Genomic_DNA"/>
</dbReference>
<sequence length="244" mass="28419">MRLLVLFFLLIPTLVTAAEPMHFVYYDNYRPRSWNDNGTMHGILVDIVEEAVGKRLGIPVTHTGYPWKRAQLMVKEGIADAFITMPTAERRTYTVIGVEPVIEFALRIVTQKDNPKIKEMELITSIEQLKEYEVTDYLGNGWAERNLKEVTVQWLPEIDKIFPFLVEKRADLIVASKRTAYDMKRLGYESQLTILPNKLSSVSFYLCVGKNSPYKDRLNDFDRILKEMHEDGTIDRIEESYYRD</sequence>
<evidence type="ECO:0000259" key="2">
    <source>
        <dbReference type="Pfam" id="PF00497"/>
    </source>
</evidence>
<dbReference type="SUPFAM" id="SSF53850">
    <property type="entry name" value="Periplasmic binding protein-like II"/>
    <property type="match status" value="1"/>
</dbReference>
<dbReference type="OrthoDB" id="5455795at2"/>
<dbReference type="Proteomes" id="UP000011721">
    <property type="component" value="Chromosome"/>
</dbReference>
<dbReference type="InterPro" id="IPR001638">
    <property type="entry name" value="Solute-binding_3/MltF_N"/>
</dbReference>
<reference evidence="4" key="1">
    <citation type="journal article" date="2013" name="Stand. Genomic Sci.">
        <title>Complete genome sequence of Desulfocapsa sulfexigens, a marine deltaproteobacterium specialized in disproportionating inorganic sulfur compounds.</title>
        <authorList>
            <person name="Finster K.W."/>
            <person name="Kjeldsen K.U."/>
            <person name="Kube M."/>
            <person name="Reinhardt R."/>
            <person name="Mussmann M."/>
            <person name="Amann R."/>
            <person name="Schreiber L."/>
        </authorList>
    </citation>
    <scope>NUCLEOTIDE SEQUENCE [LARGE SCALE GENOMIC DNA]</scope>
    <source>
        <strain evidence="4">DSM 10523 / SB164P1</strain>
    </source>
</reference>
<dbReference type="STRING" id="1167006.UWK_03261"/>
<organism evidence="3 4">
    <name type="scientific">Desulfocapsa sulfexigens (strain DSM 10523 / SB164P1)</name>
    <dbReference type="NCBI Taxonomy" id="1167006"/>
    <lineage>
        <taxon>Bacteria</taxon>
        <taxon>Pseudomonadati</taxon>
        <taxon>Thermodesulfobacteriota</taxon>
        <taxon>Desulfobulbia</taxon>
        <taxon>Desulfobulbales</taxon>
        <taxon>Desulfocapsaceae</taxon>
        <taxon>Desulfocapsa</taxon>
    </lineage>
</organism>
<proteinExistence type="predicted"/>
<accession>M1P8H7</accession>
<keyword evidence="4" id="KW-1185">Reference proteome</keyword>
<dbReference type="PANTHER" id="PTHR38834:SF3">
    <property type="entry name" value="SOLUTE-BINDING PROTEIN FAMILY 3_N-TERMINAL DOMAIN-CONTAINING PROTEIN"/>
    <property type="match status" value="1"/>
</dbReference>
<dbReference type="Pfam" id="PF00497">
    <property type="entry name" value="SBP_bac_3"/>
    <property type="match status" value="1"/>
</dbReference>
<dbReference type="PANTHER" id="PTHR38834">
    <property type="entry name" value="PERIPLASMIC SUBSTRATE BINDING PROTEIN FAMILY 3"/>
    <property type="match status" value="1"/>
</dbReference>
<gene>
    <name evidence="3" type="ordered locus">UWK_03261</name>
</gene>
<dbReference type="RefSeq" id="WP_015405472.1">
    <property type="nucleotide sequence ID" value="NC_020304.1"/>
</dbReference>
<feature type="chain" id="PRO_5004016688" evidence="1">
    <location>
        <begin position="18"/>
        <end position="244"/>
    </location>
</feature>
<feature type="signal peptide" evidence="1">
    <location>
        <begin position="1"/>
        <end position="17"/>
    </location>
</feature>
<dbReference type="KEGG" id="dsf:UWK_03261"/>
<evidence type="ECO:0000313" key="3">
    <source>
        <dbReference type="EMBL" id="AGF79788.1"/>
    </source>
</evidence>